<dbReference type="EMBL" id="SLZR01000024">
    <property type="protein sequence ID" value="TCS36438.1"/>
    <property type="molecule type" value="Genomic_DNA"/>
</dbReference>
<evidence type="ECO:0000313" key="3">
    <source>
        <dbReference type="Proteomes" id="UP000295793"/>
    </source>
</evidence>
<comment type="caution">
    <text evidence="2">The sequence shown here is derived from an EMBL/GenBank/DDBJ whole genome shotgun (WGS) entry which is preliminary data.</text>
</comment>
<dbReference type="AlphaFoldDB" id="A0A4R3HTU3"/>
<protein>
    <submittedName>
        <fullName evidence="2">Uncharacterized protein</fullName>
    </submittedName>
</protein>
<name>A0A4R3HTU3_9GAMM</name>
<evidence type="ECO:0000313" key="2">
    <source>
        <dbReference type="EMBL" id="TCS36438.1"/>
    </source>
</evidence>
<keyword evidence="3" id="KW-1185">Reference proteome</keyword>
<keyword evidence="1" id="KW-0732">Signal</keyword>
<feature type="signal peptide" evidence="1">
    <location>
        <begin position="1"/>
        <end position="21"/>
    </location>
</feature>
<feature type="chain" id="PRO_5020489269" evidence="1">
    <location>
        <begin position="22"/>
        <end position="109"/>
    </location>
</feature>
<gene>
    <name evidence="2" type="ORF">BCF53_12421</name>
</gene>
<dbReference type="Proteomes" id="UP000295793">
    <property type="component" value="Unassembled WGS sequence"/>
</dbReference>
<dbReference type="RefSeq" id="WP_132703809.1">
    <property type="nucleotide sequence ID" value="NZ_SLZR01000024.1"/>
</dbReference>
<sequence length="109" mass="12434">MKLFSTAILLSAALVSSFSLADQLVVQFYSFTYDNTFVADDMEFMTTTYTVVQTYGNEDERLFIGGLREGDWLLLTYDVVGAEKQWIVSKIEILEDESKADEVNELIHE</sequence>
<proteinExistence type="predicted"/>
<reference evidence="2 3" key="1">
    <citation type="submission" date="2019-03" db="EMBL/GenBank/DDBJ databases">
        <title>Genomic Encyclopedia of Archaeal and Bacterial Type Strains, Phase II (KMG-II): from individual species to whole genera.</title>
        <authorList>
            <person name="Goeker M."/>
        </authorList>
    </citation>
    <scope>NUCLEOTIDE SEQUENCE [LARGE SCALE GENOMIC DNA]</scope>
    <source>
        <strain evidence="2 3">DSM 15388</strain>
    </source>
</reference>
<evidence type="ECO:0000256" key="1">
    <source>
        <dbReference type="SAM" id="SignalP"/>
    </source>
</evidence>
<accession>A0A4R3HTU3</accession>
<organism evidence="2 3">
    <name type="scientific">Reinekea marinisedimentorum</name>
    <dbReference type="NCBI Taxonomy" id="230495"/>
    <lineage>
        <taxon>Bacteria</taxon>
        <taxon>Pseudomonadati</taxon>
        <taxon>Pseudomonadota</taxon>
        <taxon>Gammaproteobacteria</taxon>
        <taxon>Oceanospirillales</taxon>
        <taxon>Saccharospirillaceae</taxon>
        <taxon>Reinekea</taxon>
    </lineage>
</organism>